<reference evidence="2" key="1">
    <citation type="journal article" date="2023" name="Front. Plant Sci.">
        <title>Chromosomal-level genome assembly of Melastoma candidum provides insights into trichome evolution.</title>
        <authorList>
            <person name="Zhong Y."/>
            <person name="Wu W."/>
            <person name="Sun C."/>
            <person name="Zou P."/>
            <person name="Liu Y."/>
            <person name="Dai S."/>
            <person name="Zhou R."/>
        </authorList>
    </citation>
    <scope>NUCLEOTIDE SEQUENCE [LARGE SCALE GENOMIC DNA]</scope>
</reference>
<comment type="caution">
    <text evidence="1">The sequence shown here is derived from an EMBL/GenBank/DDBJ whole genome shotgun (WGS) entry which is preliminary data.</text>
</comment>
<dbReference type="Proteomes" id="UP001057402">
    <property type="component" value="Chromosome 7"/>
</dbReference>
<evidence type="ECO:0000313" key="2">
    <source>
        <dbReference type="Proteomes" id="UP001057402"/>
    </source>
</evidence>
<proteinExistence type="predicted"/>
<keyword evidence="2" id="KW-1185">Reference proteome</keyword>
<accession>A0ACB9NU21</accession>
<sequence length="164" mass="16888">MAAGATSPGMPASSGAARAAAFVGSTTCGPTSSMTPSPLERSASSSTSMEEEIKATSCLNESSATNTSPPIPVSVHHCGPLISLAIHEWSDYNDLSGIMSPSTPGEIKLDEESMLGSSEIDAPPGCHLSNSSAASSTSISINSRMDVSQKEQILKQLQRPSPRH</sequence>
<protein>
    <submittedName>
        <fullName evidence="1">Uncharacterized protein</fullName>
    </submittedName>
</protein>
<evidence type="ECO:0000313" key="1">
    <source>
        <dbReference type="EMBL" id="KAI4339064.1"/>
    </source>
</evidence>
<name>A0ACB9NU21_9MYRT</name>
<gene>
    <name evidence="1" type="ORF">MLD38_024046</name>
</gene>
<organism evidence="1 2">
    <name type="scientific">Melastoma candidum</name>
    <dbReference type="NCBI Taxonomy" id="119954"/>
    <lineage>
        <taxon>Eukaryota</taxon>
        <taxon>Viridiplantae</taxon>
        <taxon>Streptophyta</taxon>
        <taxon>Embryophyta</taxon>
        <taxon>Tracheophyta</taxon>
        <taxon>Spermatophyta</taxon>
        <taxon>Magnoliopsida</taxon>
        <taxon>eudicotyledons</taxon>
        <taxon>Gunneridae</taxon>
        <taxon>Pentapetalae</taxon>
        <taxon>rosids</taxon>
        <taxon>malvids</taxon>
        <taxon>Myrtales</taxon>
        <taxon>Melastomataceae</taxon>
        <taxon>Melastomatoideae</taxon>
        <taxon>Melastomateae</taxon>
        <taxon>Melastoma</taxon>
    </lineage>
</organism>
<dbReference type="EMBL" id="CM042886">
    <property type="protein sequence ID" value="KAI4339064.1"/>
    <property type="molecule type" value="Genomic_DNA"/>
</dbReference>